<dbReference type="FunFam" id="3.40.50.300:FF:000134">
    <property type="entry name" value="Iron-enterobactin ABC transporter ATP-binding protein"/>
    <property type="match status" value="1"/>
</dbReference>
<evidence type="ECO:0000313" key="6">
    <source>
        <dbReference type="EMBL" id="MBD2865818.1"/>
    </source>
</evidence>
<keyword evidence="4" id="KW-1278">Translocase</keyword>
<dbReference type="PANTHER" id="PTHR42794:SF1">
    <property type="entry name" value="HEMIN IMPORT ATP-BINDING PROTEIN HMUV"/>
    <property type="match status" value="1"/>
</dbReference>
<proteinExistence type="predicted"/>
<comment type="caution">
    <text evidence="6">The sequence shown here is derived from an EMBL/GenBank/DDBJ whole genome shotgun (WGS) entry which is preliminary data.</text>
</comment>
<keyword evidence="3 6" id="KW-0067">ATP-binding</keyword>
<dbReference type="CDD" id="cd03214">
    <property type="entry name" value="ABC_Iron-Siderophores_B12_Hemin"/>
    <property type="match status" value="1"/>
</dbReference>
<dbReference type="PROSITE" id="PS00211">
    <property type="entry name" value="ABC_TRANSPORTER_1"/>
    <property type="match status" value="1"/>
</dbReference>
<dbReference type="EMBL" id="JACXJA010000047">
    <property type="protein sequence ID" value="MBD2865818.1"/>
    <property type="molecule type" value="Genomic_DNA"/>
</dbReference>
<organism evidence="6 7">
    <name type="scientific">Paenibacillus oceani</name>
    <dbReference type="NCBI Taxonomy" id="2772510"/>
    <lineage>
        <taxon>Bacteria</taxon>
        <taxon>Bacillati</taxon>
        <taxon>Bacillota</taxon>
        <taxon>Bacilli</taxon>
        <taxon>Bacillales</taxon>
        <taxon>Paenibacillaceae</taxon>
        <taxon>Paenibacillus</taxon>
    </lineage>
</organism>
<sequence length="274" mass="30575">MIEVKGISKSFDSRAVLEEVSFAVKEGETFGIIGPNGSGKSTLLKLISGVERPDSGEIRLDGKPLVSFARKELARWLAVLQQDALPPIGFSVREVLEMGRFPFQNWLGDEPDDFSGLIDAILAKLQLEPFADRSLEYLSGGERQRVALGKVMAQQPRLLLLDEPTTFLDIGYQVQMMDTVRRWQSEQPLTVVAVLHDLNLAAQYCDRLMLIHRGGIVKIGTPWEVMERELIAMVYGTEPIITAHPVSGSPQLLLQPGMPEADMEQQRKHVLPFQ</sequence>
<dbReference type="InterPro" id="IPR003439">
    <property type="entry name" value="ABC_transporter-like_ATP-bd"/>
</dbReference>
<evidence type="ECO:0000256" key="3">
    <source>
        <dbReference type="ARBA" id="ARBA00022840"/>
    </source>
</evidence>
<gene>
    <name evidence="6" type="ORF">IDH45_27935</name>
</gene>
<keyword evidence="1" id="KW-0813">Transport</keyword>
<dbReference type="InterPro" id="IPR027417">
    <property type="entry name" value="P-loop_NTPase"/>
</dbReference>
<name>A0A927H2X2_9BACL</name>
<evidence type="ECO:0000256" key="1">
    <source>
        <dbReference type="ARBA" id="ARBA00022448"/>
    </source>
</evidence>
<accession>A0A927H2X2</accession>
<dbReference type="Pfam" id="PF00005">
    <property type="entry name" value="ABC_tran"/>
    <property type="match status" value="1"/>
</dbReference>
<reference evidence="6" key="1">
    <citation type="submission" date="2020-09" db="EMBL/GenBank/DDBJ databases">
        <title>A novel bacterium of genus Paenibacillus, isolated from South China Sea.</title>
        <authorList>
            <person name="Huang H."/>
            <person name="Mo K."/>
            <person name="Hu Y."/>
        </authorList>
    </citation>
    <scope>NUCLEOTIDE SEQUENCE</scope>
    <source>
        <strain evidence="6">IB182363</strain>
    </source>
</reference>
<evidence type="ECO:0000256" key="4">
    <source>
        <dbReference type="ARBA" id="ARBA00022967"/>
    </source>
</evidence>
<dbReference type="InterPro" id="IPR017871">
    <property type="entry name" value="ABC_transporter-like_CS"/>
</dbReference>
<dbReference type="Proteomes" id="UP000639396">
    <property type="component" value="Unassembled WGS sequence"/>
</dbReference>
<protein>
    <submittedName>
        <fullName evidence="6">ABC transporter ATP-binding protein</fullName>
    </submittedName>
</protein>
<evidence type="ECO:0000256" key="2">
    <source>
        <dbReference type="ARBA" id="ARBA00022741"/>
    </source>
</evidence>
<dbReference type="RefSeq" id="WP_190931437.1">
    <property type="nucleotide sequence ID" value="NZ_JACXJA010000047.1"/>
</dbReference>
<dbReference type="SUPFAM" id="SSF52540">
    <property type="entry name" value="P-loop containing nucleoside triphosphate hydrolases"/>
    <property type="match status" value="1"/>
</dbReference>
<evidence type="ECO:0000259" key="5">
    <source>
        <dbReference type="PROSITE" id="PS50893"/>
    </source>
</evidence>
<dbReference type="Gene3D" id="3.40.50.300">
    <property type="entry name" value="P-loop containing nucleotide triphosphate hydrolases"/>
    <property type="match status" value="1"/>
</dbReference>
<dbReference type="PROSITE" id="PS50893">
    <property type="entry name" value="ABC_TRANSPORTER_2"/>
    <property type="match status" value="1"/>
</dbReference>
<evidence type="ECO:0000313" key="7">
    <source>
        <dbReference type="Proteomes" id="UP000639396"/>
    </source>
</evidence>
<feature type="domain" description="ABC transporter" evidence="5">
    <location>
        <begin position="2"/>
        <end position="238"/>
    </location>
</feature>
<dbReference type="SMART" id="SM00382">
    <property type="entry name" value="AAA"/>
    <property type="match status" value="1"/>
</dbReference>
<dbReference type="GO" id="GO:0016887">
    <property type="term" value="F:ATP hydrolysis activity"/>
    <property type="evidence" value="ECO:0007669"/>
    <property type="project" value="InterPro"/>
</dbReference>
<dbReference type="AlphaFoldDB" id="A0A927H2X2"/>
<dbReference type="InterPro" id="IPR003593">
    <property type="entry name" value="AAA+_ATPase"/>
</dbReference>
<keyword evidence="7" id="KW-1185">Reference proteome</keyword>
<dbReference type="GO" id="GO:0005524">
    <property type="term" value="F:ATP binding"/>
    <property type="evidence" value="ECO:0007669"/>
    <property type="project" value="UniProtKB-KW"/>
</dbReference>
<dbReference type="PANTHER" id="PTHR42794">
    <property type="entry name" value="HEMIN IMPORT ATP-BINDING PROTEIN HMUV"/>
    <property type="match status" value="1"/>
</dbReference>
<keyword evidence="2" id="KW-0547">Nucleotide-binding</keyword>